<feature type="compositionally biased region" description="Basic and acidic residues" evidence="5">
    <location>
        <begin position="144"/>
        <end position="153"/>
    </location>
</feature>
<dbReference type="SUPFAM" id="SSF74653">
    <property type="entry name" value="TolA/TonB C-terminal domain"/>
    <property type="match status" value="1"/>
</dbReference>
<dbReference type="RefSeq" id="WP_103099170.1">
    <property type="nucleotide sequence ID" value="NZ_LYMM01000095.1"/>
</dbReference>
<dbReference type="InterPro" id="IPR006260">
    <property type="entry name" value="TonB/TolA_C"/>
</dbReference>
<accession>A0A2K2FT31</accession>
<keyword evidence="2" id="KW-0812">Transmembrane</keyword>
<evidence type="ECO:0000256" key="2">
    <source>
        <dbReference type="ARBA" id="ARBA00022692"/>
    </source>
</evidence>
<dbReference type="Pfam" id="PF03544">
    <property type="entry name" value="TonB_C"/>
    <property type="match status" value="1"/>
</dbReference>
<evidence type="ECO:0000256" key="1">
    <source>
        <dbReference type="ARBA" id="ARBA00004167"/>
    </source>
</evidence>
<feature type="compositionally biased region" description="Low complexity" evidence="5">
    <location>
        <begin position="104"/>
        <end position="114"/>
    </location>
</feature>
<keyword evidence="8" id="KW-1185">Reference proteome</keyword>
<keyword evidence="4" id="KW-0472">Membrane</keyword>
<dbReference type="AlphaFoldDB" id="A0A2K2FT31"/>
<feature type="compositionally biased region" description="Pro residues" evidence="5">
    <location>
        <begin position="88"/>
        <end position="102"/>
    </location>
</feature>
<organism evidence="7 8">
    <name type="scientific">Novosphingobium guangzhouense</name>
    <dbReference type="NCBI Taxonomy" id="1850347"/>
    <lineage>
        <taxon>Bacteria</taxon>
        <taxon>Pseudomonadati</taxon>
        <taxon>Pseudomonadota</taxon>
        <taxon>Alphaproteobacteria</taxon>
        <taxon>Sphingomonadales</taxon>
        <taxon>Sphingomonadaceae</taxon>
        <taxon>Novosphingobium</taxon>
    </lineage>
</organism>
<name>A0A2K2FT31_9SPHN</name>
<comment type="subcellular location">
    <subcellularLocation>
        <location evidence="1">Membrane</location>
        <topology evidence="1">Single-pass membrane protein</topology>
    </subcellularLocation>
</comment>
<dbReference type="GO" id="GO:0016020">
    <property type="term" value="C:membrane"/>
    <property type="evidence" value="ECO:0007669"/>
    <property type="project" value="UniProtKB-SubCell"/>
</dbReference>
<evidence type="ECO:0000256" key="3">
    <source>
        <dbReference type="ARBA" id="ARBA00022989"/>
    </source>
</evidence>
<feature type="compositionally biased region" description="Basic and acidic residues" evidence="5">
    <location>
        <begin position="49"/>
        <end position="63"/>
    </location>
</feature>
<dbReference type="NCBIfam" id="TIGR01352">
    <property type="entry name" value="tonB_Cterm"/>
    <property type="match status" value="1"/>
</dbReference>
<protein>
    <submittedName>
        <fullName evidence="7">Energy transducer TonB</fullName>
    </submittedName>
</protein>
<evidence type="ECO:0000256" key="4">
    <source>
        <dbReference type="ARBA" id="ARBA00023136"/>
    </source>
</evidence>
<dbReference type="OrthoDB" id="7390536at2"/>
<comment type="caution">
    <text evidence="7">The sequence shown here is derived from an EMBL/GenBank/DDBJ whole genome shotgun (WGS) entry which is preliminary data.</text>
</comment>
<feature type="domain" description="TonB C-terminal" evidence="6">
    <location>
        <begin position="168"/>
        <end position="234"/>
    </location>
</feature>
<dbReference type="GO" id="GO:0055085">
    <property type="term" value="P:transmembrane transport"/>
    <property type="evidence" value="ECO:0007669"/>
    <property type="project" value="InterPro"/>
</dbReference>
<dbReference type="InterPro" id="IPR037682">
    <property type="entry name" value="TonB_C"/>
</dbReference>
<feature type="compositionally biased region" description="Gly residues" evidence="5">
    <location>
        <begin position="124"/>
        <end position="143"/>
    </location>
</feature>
<feature type="region of interest" description="Disordered" evidence="5">
    <location>
        <begin position="47"/>
        <end position="159"/>
    </location>
</feature>
<keyword evidence="3" id="KW-1133">Transmembrane helix</keyword>
<proteinExistence type="predicted"/>
<dbReference type="Proteomes" id="UP000236327">
    <property type="component" value="Unassembled WGS sequence"/>
</dbReference>
<evidence type="ECO:0000313" key="8">
    <source>
        <dbReference type="Proteomes" id="UP000236327"/>
    </source>
</evidence>
<dbReference type="EMBL" id="LYMM01000095">
    <property type="protein sequence ID" value="PNU01924.1"/>
    <property type="molecule type" value="Genomic_DNA"/>
</dbReference>
<evidence type="ECO:0000256" key="5">
    <source>
        <dbReference type="SAM" id="MobiDB-lite"/>
    </source>
</evidence>
<gene>
    <name evidence="7" type="ORF">A8V01_10715</name>
</gene>
<dbReference type="Gene3D" id="3.30.1150.10">
    <property type="match status" value="1"/>
</dbReference>
<evidence type="ECO:0000313" key="7">
    <source>
        <dbReference type="EMBL" id="PNU01924.1"/>
    </source>
</evidence>
<evidence type="ECO:0000259" key="6">
    <source>
        <dbReference type="Pfam" id="PF03544"/>
    </source>
</evidence>
<sequence>MFTSVRERAISALAALLVVAGGLAAVIAGLAAQMTPQERRQTLAAIIPLHDEPEKPRQKEVPAKADSTAAKGRPSPPNLRNRATQIVAPPPRLPPLIVPPPVMTATRAGTGTAAQSGASDRLGPGQGAGGIGDGDGGGGNGDGAGERDDDALTRPRQIRGRLHFSDLPPDLREAKTGGELRLQYRIGVDGRVSDCRILTSSGRPDLDATTCRLITQRFRFKPSRNRAGEPVASIMVETHGWYFPPEEAP</sequence>
<reference evidence="7 8" key="1">
    <citation type="submission" date="2016-05" db="EMBL/GenBank/DDBJ databases">
        <title>Complete genome sequence of Novosphingobium guangzhouense SA925(T).</title>
        <authorList>
            <person name="Sha S."/>
        </authorList>
    </citation>
    <scope>NUCLEOTIDE SEQUENCE [LARGE SCALE GENOMIC DNA]</scope>
    <source>
        <strain evidence="7 8">SA925</strain>
    </source>
</reference>